<evidence type="ECO:0000313" key="3">
    <source>
        <dbReference type="Proteomes" id="UP000198727"/>
    </source>
</evidence>
<keyword evidence="3" id="KW-1185">Reference proteome</keyword>
<dbReference type="RefSeq" id="WP_092528046.1">
    <property type="nucleotide sequence ID" value="NZ_FOWW01000001.1"/>
</dbReference>
<reference evidence="3" key="1">
    <citation type="submission" date="2016-10" db="EMBL/GenBank/DDBJ databases">
        <authorList>
            <person name="Varghese N."/>
            <person name="Submissions S."/>
        </authorList>
    </citation>
    <scope>NUCLEOTIDE SEQUENCE [LARGE SCALE GENOMIC DNA]</scope>
    <source>
        <strain evidence="3">CGMCC 4.5579</strain>
    </source>
</reference>
<dbReference type="OrthoDB" id="4640723at2"/>
<dbReference type="PANTHER" id="PTHR28055:SF1">
    <property type="entry name" value="ALTERED INHERITANCE OF MITOCHONDRIA PROTEIN 41, MITOCHONDRIAL"/>
    <property type="match status" value="1"/>
</dbReference>
<evidence type="ECO:0000313" key="2">
    <source>
        <dbReference type="EMBL" id="SFP06539.1"/>
    </source>
</evidence>
<dbReference type="InterPro" id="IPR042184">
    <property type="entry name" value="YqeY/Aim41_N"/>
</dbReference>
<feature type="compositionally biased region" description="Basic and acidic residues" evidence="1">
    <location>
        <begin position="87"/>
        <end position="105"/>
    </location>
</feature>
<feature type="region of interest" description="Disordered" evidence="1">
    <location>
        <begin position="87"/>
        <end position="116"/>
    </location>
</feature>
<dbReference type="Pfam" id="PF09424">
    <property type="entry name" value="YqeY"/>
    <property type="match status" value="1"/>
</dbReference>
<sequence>MRESLRDDLRVALRSRDRVAITALRSALAAIDNAEAIPLDGPVAGSEHVAGAAVGLGSAEAERRLLTEEDLRSILEQEIRERRVAAAEYERHGRDDRAQRLRAEADILSQHLSPPR</sequence>
<dbReference type="Proteomes" id="UP000198727">
    <property type="component" value="Unassembled WGS sequence"/>
</dbReference>
<dbReference type="EMBL" id="FOWW01000001">
    <property type="protein sequence ID" value="SFP06539.1"/>
    <property type="molecule type" value="Genomic_DNA"/>
</dbReference>
<organism evidence="2 3">
    <name type="scientific">Amycolatopsis arida</name>
    <dbReference type="NCBI Taxonomy" id="587909"/>
    <lineage>
        <taxon>Bacteria</taxon>
        <taxon>Bacillati</taxon>
        <taxon>Actinomycetota</taxon>
        <taxon>Actinomycetes</taxon>
        <taxon>Pseudonocardiales</taxon>
        <taxon>Pseudonocardiaceae</taxon>
        <taxon>Amycolatopsis</taxon>
    </lineage>
</organism>
<evidence type="ECO:0008006" key="4">
    <source>
        <dbReference type="Google" id="ProtNLM"/>
    </source>
</evidence>
<dbReference type="PANTHER" id="PTHR28055">
    <property type="entry name" value="ALTERED INHERITANCE OF MITOCHONDRIA PROTEIN 41, MITOCHONDRIAL"/>
    <property type="match status" value="1"/>
</dbReference>
<dbReference type="SUPFAM" id="SSF89095">
    <property type="entry name" value="GatB/YqeY motif"/>
    <property type="match status" value="1"/>
</dbReference>
<dbReference type="Gene3D" id="1.10.1510.10">
    <property type="entry name" value="Uncharacterised protein YqeY/AIM41 PF09424, N-terminal domain"/>
    <property type="match status" value="1"/>
</dbReference>
<dbReference type="InterPro" id="IPR019004">
    <property type="entry name" value="YqeY/Aim41"/>
</dbReference>
<name>A0A1I5MAJ5_9PSEU</name>
<gene>
    <name evidence="2" type="ORF">SAMN05421810_101854</name>
</gene>
<dbReference type="STRING" id="587909.SAMN05421810_101854"/>
<dbReference type="GO" id="GO:0016884">
    <property type="term" value="F:carbon-nitrogen ligase activity, with glutamine as amido-N-donor"/>
    <property type="evidence" value="ECO:0007669"/>
    <property type="project" value="InterPro"/>
</dbReference>
<accession>A0A1I5MAJ5</accession>
<evidence type="ECO:0000256" key="1">
    <source>
        <dbReference type="SAM" id="MobiDB-lite"/>
    </source>
</evidence>
<proteinExistence type="predicted"/>
<dbReference type="AlphaFoldDB" id="A0A1I5MAJ5"/>
<dbReference type="InterPro" id="IPR003789">
    <property type="entry name" value="Asn/Gln_tRNA_amidoTrase-B-like"/>
</dbReference>
<protein>
    <recommendedName>
        <fullName evidence="4">Yqey-like protein</fullName>
    </recommendedName>
</protein>